<protein>
    <submittedName>
        <fullName evidence="2">Uncharacterized protein</fullName>
    </submittedName>
</protein>
<proteinExistence type="predicted"/>
<sequence>MAVRQGNQEPLEPETVAQGTAKKRKRRGRGKLAPGVSKVREEAEPEGDAPEPRGEQMAELGESPSCCSGSRKGGPPGKHSVQHRRHALLWRVCGSRLQIRWLAKSQDHT</sequence>
<comment type="caution">
    <text evidence="2">The sequence shown here is derived from an EMBL/GenBank/DDBJ whole genome shotgun (WGS) entry which is preliminary data.</text>
</comment>
<evidence type="ECO:0000313" key="3">
    <source>
        <dbReference type="Proteomes" id="UP001066276"/>
    </source>
</evidence>
<name>A0AAV7P875_PLEWA</name>
<organism evidence="2 3">
    <name type="scientific">Pleurodeles waltl</name>
    <name type="common">Iberian ribbed newt</name>
    <dbReference type="NCBI Taxonomy" id="8319"/>
    <lineage>
        <taxon>Eukaryota</taxon>
        <taxon>Metazoa</taxon>
        <taxon>Chordata</taxon>
        <taxon>Craniata</taxon>
        <taxon>Vertebrata</taxon>
        <taxon>Euteleostomi</taxon>
        <taxon>Amphibia</taxon>
        <taxon>Batrachia</taxon>
        <taxon>Caudata</taxon>
        <taxon>Salamandroidea</taxon>
        <taxon>Salamandridae</taxon>
        <taxon>Pleurodelinae</taxon>
        <taxon>Pleurodeles</taxon>
    </lineage>
</organism>
<gene>
    <name evidence="2" type="ORF">NDU88_001986</name>
</gene>
<evidence type="ECO:0000313" key="2">
    <source>
        <dbReference type="EMBL" id="KAJ1123517.1"/>
    </source>
</evidence>
<accession>A0AAV7P875</accession>
<evidence type="ECO:0000256" key="1">
    <source>
        <dbReference type="SAM" id="MobiDB-lite"/>
    </source>
</evidence>
<reference evidence="2" key="1">
    <citation type="journal article" date="2022" name="bioRxiv">
        <title>Sequencing and chromosome-scale assembly of the giantPleurodeles waltlgenome.</title>
        <authorList>
            <person name="Brown T."/>
            <person name="Elewa A."/>
            <person name="Iarovenko S."/>
            <person name="Subramanian E."/>
            <person name="Araus A.J."/>
            <person name="Petzold A."/>
            <person name="Susuki M."/>
            <person name="Suzuki K.-i.T."/>
            <person name="Hayashi T."/>
            <person name="Toyoda A."/>
            <person name="Oliveira C."/>
            <person name="Osipova E."/>
            <person name="Leigh N.D."/>
            <person name="Simon A."/>
            <person name="Yun M.H."/>
        </authorList>
    </citation>
    <scope>NUCLEOTIDE SEQUENCE</scope>
    <source>
        <strain evidence="2">20211129_DDA</strain>
        <tissue evidence="2">Liver</tissue>
    </source>
</reference>
<feature type="compositionally biased region" description="Basic residues" evidence="1">
    <location>
        <begin position="21"/>
        <end position="30"/>
    </location>
</feature>
<dbReference type="AlphaFoldDB" id="A0AAV7P875"/>
<dbReference type="EMBL" id="JANPWB010000011">
    <property type="protein sequence ID" value="KAJ1123517.1"/>
    <property type="molecule type" value="Genomic_DNA"/>
</dbReference>
<dbReference type="Proteomes" id="UP001066276">
    <property type="component" value="Chromosome 7"/>
</dbReference>
<keyword evidence="3" id="KW-1185">Reference proteome</keyword>
<feature type="region of interest" description="Disordered" evidence="1">
    <location>
        <begin position="1"/>
        <end position="83"/>
    </location>
</feature>